<dbReference type="SUPFAM" id="SSF143414">
    <property type="entry name" value="CcmK-like"/>
    <property type="match status" value="2"/>
</dbReference>
<keyword evidence="6" id="KW-1185">Reference proteome</keyword>
<keyword evidence="2" id="KW-1283">Bacterial microcompartment</keyword>
<dbReference type="AlphaFoldDB" id="A0A0R3JSL9"/>
<dbReference type="InterPro" id="IPR050575">
    <property type="entry name" value="BMC_shell"/>
</dbReference>
<dbReference type="CDD" id="cd07054">
    <property type="entry name" value="BMC_PduT_repeat2"/>
    <property type="match status" value="1"/>
</dbReference>
<comment type="similarity">
    <text evidence="3">Belongs to the bacterial microcompartments protein family.</text>
</comment>
<comment type="subcellular location">
    <subcellularLocation>
        <location evidence="1">Bacterial microcompartment</location>
    </subcellularLocation>
</comment>
<dbReference type="InterPro" id="IPR044872">
    <property type="entry name" value="CcmK/CsoS1_BMC"/>
</dbReference>
<dbReference type="SMART" id="SM00877">
    <property type="entry name" value="BMC"/>
    <property type="match status" value="2"/>
</dbReference>
<dbReference type="PANTHER" id="PTHR33941">
    <property type="entry name" value="PROPANEDIOL UTILIZATION PROTEIN PDUA"/>
    <property type="match status" value="1"/>
</dbReference>
<organism evidence="5 6">
    <name type="scientific">Caloramator mitchellensis</name>
    <dbReference type="NCBI Taxonomy" id="908809"/>
    <lineage>
        <taxon>Bacteria</taxon>
        <taxon>Bacillati</taxon>
        <taxon>Bacillota</taxon>
        <taxon>Clostridia</taxon>
        <taxon>Eubacteriales</taxon>
        <taxon>Clostridiaceae</taxon>
        <taxon>Caloramator</taxon>
    </lineage>
</organism>
<feature type="domain" description="BMC" evidence="4">
    <location>
        <begin position="4"/>
        <end position="86"/>
    </location>
</feature>
<sequence length="182" mass="19448">MTKAIGLVELNSIAKGIETADKMFKSGDVDIIISKPICPGKFIILITGDVGAVKSSVEKGIENAENYIVDSLILPKVHTQVLEAINYTTKIEKLDALGILEFYSIATAVVAADAVAKTSQVQLMELRLGIGIGGKSFLTFTGDVSSINEGIEIGEKIGEENGMLVYKSIIPSPSPEIFEFLI</sequence>
<evidence type="ECO:0000256" key="2">
    <source>
        <dbReference type="ARBA" id="ARBA00024446"/>
    </source>
</evidence>
<reference evidence="5 6" key="1">
    <citation type="submission" date="2015-09" db="EMBL/GenBank/DDBJ databases">
        <title>Draft genome sequence of a Caloramator mitchellensis, a moderate thermophile from the Great Artesian Basin of Australia.</title>
        <authorList>
            <person name="Patel B.K."/>
        </authorList>
    </citation>
    <scope>NUCLEOTIDE SEQUENCE [LARGE SCALE GENOMIC DNA]</scope>
    <source>
        <strain evidence="5 6">VF08</strain>
    </source>
</reference>
<dbReference type="InterPro" id="IPR037233">
    <property type="entry name" value="CcmK-like_sf"/>
</dbReference>
<dbReference type="GO" id="GO:0031469">
    <property type="term" value="C:bacterial microcompartment"/>
    <property type="evidence" value="ECO:0007669"/>
    <property type="project" value="UniProtKB-SubCell"/>
</dbReference>
<dbReference type="Proteomes" id="UP000052015">
    <property type="component" value="Unassembled WGS sequence"/>
</dbReference>
<dbReference type="InterPro" id="IPR011238">
    <property type="entry name" value="Micro_shell_prot_PduT"/>
</dbReference>
<dbReference type="OrthoDB" id="9791973at2"/>
<protein>
    <recommendedName>
        <fullName evidence="4">BMC domain-containing protein</fullName>
    </recommendedName>
</protein>
<dbReference type="InterPro" id="IPR000249">
    <property type="entry name" value="BMC_dom"/>
</dbReference>
<name>A0A0R3JSL9_CALMK</name>
<comment type="caution">
    <text evidence="5">The sequence shown here is derived from an EMBL/GenBank/DDBJ whole genome shotgun (WGS) entry which is preliminary data.</text>
</comment>
<dbReference type="EMBL" id="LKHP01000009">
    <property type="protein sequence ID" value="KRQ86499.1"/>
    <property type="molecule type" value="Genomic_DNA"/>
</dbReference>
<feature type="domain" description="BMC" evidence="4">
    <location>
        <begin position="96"/>
        <end position="182"/>
    </location>
</feature>
<evidence type="ECO:0000259" key="4">
    <source>
        <dbReference type="PROSITE" id="PS51930"/>
    </source>
</evidence>
<evidence type="ECO:0000313" key="6">
    <source>
        <dbReference type="Proteomes" id="UP000052015"/>
    </source>
</evidence>
<dbReference type="PROSITE" id="PS51930">
    <property type="entry name" value="BMC_2"/>
    <property type="match status" value="2"/>
</dbReference>
<accession>A0A0R3JSL9</accession>
<dbReference type="RefSeq" id="WP_057979036.1">
    <property type="nucleotide sequence ID" value="NZ_LKHP01000009.1"/>
</dbReference>
<proteinExistence type="inferred from homology"/>
<gene>
    <name evidence="5" type="ORF">ABG79_01705</name>
</gene>
<dbReference type="Gene3D" id="3.30.70.1710">
    <property type="match status" value="2"/>
</dbReference>
<dbReference type="CDD" id="cd07053">
    <property type="entry name" value="BMC_PduT_repeat1"/>
    <property type="match status" value="1"/>
</dbReference>
<dbReference type="PIRSF" id="PIRSF034834">
    <property type="entry name" value="PduT"/>
    <property type="match status" value="1"/>
</dbReference>
<evidence type="ECO:0000313" key="5">
    <source>
        <dbReference type="EMBL" id="KRQ86499.1"/>
    </source>
</evidence>
<evidence type="ECO:0000256" key="3">
    <source>
        <dbReference type="PROSITE-ProRule" id="PRU01278"/>
    </source>
</evidence>
<dbReference type="STRING" id="908809.ABG79_01705"/>
<evidence type="ECO:0000256" key="1">
    <source>
        <dbReference type="ARBA" id="ARBA00024322"/>
    </source>
</evidence>
<dbReference type="PANTHER" id="PTHR33941:SF11">
    <property type="entry name" value="BACTERIAL MICROCOMPARTMENT SHELL PROTEIN PDUJ"/>
    <property type="match status" value="1"/>
</dbReference>
<dbReference type="Pfam" id="PF00936">
    <property type="entry name" value="BMC"/>
    <property type="match status" value="2"/>
</dbReference>